<dbReference type="InterPro" id="IPR018060">
    <property type="entry name" value="HTH_AraC"/>
</dbReference>
<dbReference type="PROSITE" id="PS01124">
    <property type="entry name" value="HTH_ARAC_FAMILY_2"/>
    <property type="match status" value="1"/>
</dbReference>
<evidence type="ECO:0000256" key="2">
    <source>
        <dbReference type="ARBA" id="ARBA00023125"/>
    </source>
</evidence>
<dbReference type="GO" id="GO:0003700">
    <property type="term" value="F:DNA-binding transcription factor activity"/>
    <property type="evidence" value="ECO:0007669"/>
    <property type="project" value="InterPro"/>
</dbReference>
<feature type="domain" description="HTH araC/xylS-type" evidence="4">
    <location>
        <begin position="183"/>
        <end position="280"/>
    </location>
</feature>
<dbReference type="GO" id="GO:0043565">
    <property type="term" value="F:sequence-specific DNA binding"/>
    <property type="evidence" value="ECO:0007669"/>
    <property type="project" value="InterPro"/>
</dbReference>
<dbReference type="HOGENOM" id="CLU_972834_0_0_5"/>
<comment type="caution">
    <text evidence="5">The sequence shown here is derived from an EMBL/GenBank/DDBJ whole genome shotgun (WGS) entry which is preliminary data.</text>
</comment>
<evidence type="ECO:0000256" key="3">
    <source>
        <dbReference type="ARBA" id="ARBA00023163"/>
    </source>
</evidence>
<organism evidence="5 6">
    <name type="scientific">Salipiger mucosus DSM 16094</name>
    <dbReference type="NCBI Taxonomy" id="1123237"/>
    <lineage>
        <taxon>Bacteria</taxon>
        <taxon>Pseudomonadati</taxon>
        <taxon>Pseudomonadota</taxon>
        <taxon>Alphaproteobacteria</taxon>
        <taxon>Rhodobacterales</taxon>
        <taxon>Roseobacteraceae</taxon>
        <taxon>Salipiger</taxon>
    </lineage>
</organism>
<dbReference type="EMBL" id="APVH01000072">
    <property type="protein sequence ID" value="EPX75594.1"/>
    <property type="molecule type" value="Genomic_DNA"/>
</dbReference>
<evidence type="ECO:0000259" key="4">
    <source>
        <dbReference type="PROSITE" id="PS01124"/>
    </source>
</evidence>
<keyword evidence="1" id="KW-0805">Transcription regulation</keyword>
<dbReference type="SMART" id="SM00342">
    <property type="entry name" value="HTH_ARAC"/>
    <property type="match status" value="1"/>
</dbReference>
<dbReference type="eggNOG" id="COG2207">
    <property type="taxonomic scope" value="Bacteria"/>
</dbReference>
<dbReference type="Pfam" id="PF12833">
    <property type="entry name" value="HTH_18"/>
    <property type="match status" value="1"/>
</dbReference>
<dbReference type="InterPro" id="IPR018062">
    <property type="entry name" value="HTH_AraC-typ_CS"/>
</dbReference>
<dbReference type="InterPro" id="IPR050204">
    <property type="entry name" value="AraC_XylS_family_regulators"/>
</dbReference>
<dbReference type="SUPFAM" id="SSF46689">
    <property type="entry name" value="Homeodomain-like"/>
    <property type="match status" value="1"/>
</dbReference>
<dbReference type="InterPro" id="IPR009057">
    <property type="entry name" value="Homeodomain-like_sf"/>
</dbReference>
<sequence length="286" mass="31340">MEMSWRGNPDLDGSGVSWSLSSFRTSGPDTVEVQSTRDPSFVFTQVPLHGGFAAELSCGHHYDARAPGLVRPRISGALYQFEAPDNEIFGTLATLETIEGWFGDQVPPALRPLLDGVGNETYHSPRALPDYLRRTLLAALGSSSPLGPRLVSNAAQLILAFHLEQMCIDDKPRVTPLADRLARDAHALLSARPEDPPSLAEIAAEVGVSARRLGEAYRIEFGCSYNAALQQVRLEAICAALREGMPIKVVAHRFGYSSVSNFSSAFRRRTGLPPRKWLEHQAARRH</sequence>
<dbReference type="Gene3D" id="1.10.10.60">
    <property type="entry name" value="Homeodomain-like"/>
    <property type="match status" value="1"/>
</dbReference>
<dbReference type="AlphaFoldDB" id="S9RNR5"/>
<evidence type="ECO:0000313" key="5">
    <source>
        <dbReference type="EMBL" id="EPX75594.1"/>
    </source>
</evidence>
<keyword evidence="6" id="KW-1185">Reference proteome</keyword>
<reference evidence="6" key="1">
    <citation type="journal article" date="2014" name="Stand. Genomic Sci.">
        <title>Genome sequence of the exopolysaccharide-producing Salipiger mucosus type strain (DSM 16094(T)), a moderately halophilic member of the Roseobacter clade.</title>
        <authorList>
            <person name="Riedel T."/>
            <person name="Spring S."/>
            <person name="Fiebig A."/>
            <person name="Petersen J."/>
            <person name="Kyrpides N.C."/>
            <person name="Goker M."/>
            <person name="Klenk H.P."/>
        </authorList>
    </citation>
    <scope>NUCLEOTIDE SEQUENCE [LARGE SCALE GENOMIC DNA]</scope>
    <source>
        <strain evidence="6">DSM 16094</strain>
    </source>
</reference>
<keyword evidence="3" id="KW-0804">Transcription</keyword>
<accession>S9RNR5</accession>
<dbReference type="PANTHER" id="PTHR46796">
    <property type="entry name" value="HTH-TYPE TRANSCRIPTIONAL ACTIVATOR RHAS-RELATED"/>
    <property type="match status" value="1"/>
</dbReference>
<dbReference type="STRING" id="1123237.Salmuc_00082"/>
<proteinExistence type="predicted"/>
<keyword evidence="2" id="KW-0238">DNA-binding</keyword>
<name>S9RNR5_9RHOB</name>
<evidence type="ECO:0000256" key="1">
    <source>
        <dbReference type="ARBA" id="ARBA00023015"/>
    </source>
</evidence>
<dbReference type="PROSITE" id="PS00041">
    <property type="entry name" value="HTH_ARAC_FAMILY_1"/>
    <property type="match status" value="1"/>
</dbReference>
<protein>
    <recommendedName>
        <fullName evidence="4">HTH araC/xylS-type domain-containing protein</fullName>
    </recommendedName>
</protein>
<dbReference type="Proteomes" id="UP000015347">
    <property type="component" value="Unassembled WGS sequence"/>
</dbReference>
<gene>
    <name evidence="5" type="ORF">Salmuc_00082</name>
</gene>
<evidence type="ECO:0000313" key="6">
    <source>
        <dbReference type="Proteomes" id="UP000015347"/>
    </source>
</evidence>